<dbReference type="PANTHER" id="PTHR42715">
    <property type="entry name" value="BETA-GLUCOSIDASE"/>
    <property type="match status" value="1"/>
</dbReference>
<dbReference type="AlphaFoldDB" id="A0A060CP13"/>
<dbReference type="PANTHER" id="PTHR42715:SF10">
    <property type="entry name" value="BETA-GLUCOSIDASE"/>
    <property type="match status" value="1"/>
</dbReference>
<dbReference type="InterPro" id="IPR002772">
    <property type="entry name" value="Glyco_hydro_3_C"/>
</dbReference>
<dbReference type="GO" id="GO:0005975">
    <property type="term" value="P:carbohydrate metabolic process"/>
    <property type="evidence" value="ECO:0007669"/>
    <property type="project" value="InterPro"/>
</dbReference>
<name>A0A060CP13_9NOCA</name>
<sequence length="148" mass="15988">MLKNDGVLPLDPSSATHVALIGEFAEKPRYQGGGSSHVTALRVHSLRSELSDRLQKATIDFAQGYCTDPDSDDGRDETLIEEACRTARNADIAIINVGYLECDESEGSDKTSIELREPQRRLLDAVIATGTPTVVVLYGGGVIHFGGW</sequence>
<evidence type="ECO:0000259" key="3">
    <source>
        <dbReference type="Pfam" id="PF01915"/>
    </source>
</evidence>
<dbReference type="InterPro" id="IPR050288">
    <property type="entry name" value="Cellulose_deg_GH3"/>
</dbReference>
<dbReference type="SUPFAM" id="SSF52279">
    <property type="entry name" value="Beta-D-glucan exohydrolase, C-terminal domain"/>
    <property type="match status" value="1"/>
</dbReference>
<evidence type="ECO:0000256" key="1">
    <source>
        <dbReference type="ARBA" id="ARBA00005336"/>
    </source>
</evidence>
<accession>A0A060CP13</accession>
<dbReference type="Gene3D" id="3.40.50.1700">
    <property type="entry name" value="Glycoside hydrolase family 3 C-terminal domain"/>
    <property type="match status" value="1"/>
</dbReference>
<feature type="domain" description="Glycoside hydrolase family 3 C-terminal" evidence="3">
    <location>
        <begin position="1"/>
        <end position="146"/>
    </location>
</feature>
<dbReference type="Pfam" id="PF01915">
    <property type="entry name" value="Glyco_hydro_3_C"/>
    <property type="match status" value="1"/>
</dbReference>
<organism evidence="4">
    <name type="scientific">uncultured Rhodococcus sp</name>
    <dbReference type="NCBI Taxonomy" id="194249"/>
    <lineage>
        <taxon>Bacteria</taxon>
        <taxon>Bacillati</taxon>
        <taxon>Actinomycetota</taxon>
        <taxon>Actinomycetes</taxon>
        <taxon>Mycobacteriales</taxon>
        <taxon>Nocardiaceae</taxon>
        <taxon>Rhodococcus</taxon>
        <taxon>environmental samples</taxon>
    </lineage>
</organism>
<evidence type="ECO:0000313" key="4">
    <source>
        <dbReference type="EMBL" id="AIA94646.1"/>
    </source>
</evidence>
<proteinExistence type="inferred from homology"/>
<protein>
    <submittedName>
        <fullName evidence="4">Glyco_hydro_3_C</fullName>
    </submittedName>
</protein>
<dbReference type="InterPro" id="IPR036881">
    <property type="entry name" value="Glyco_hydro_3_C_sf"/>
</dbReference>
<dbReference type="EMBL" id="KF127293">
    <property type="protein sequence ID" value="AIA94646.1"/>
    <property type="molecule type" value="Genomic_DNA"/>
</dbReference>
<evidence type="ECO:0000256" key="2">
    <source>
        <dbReference type="ARBA" id="ARBA00022801"/>
    </source>
</evidence>
<reference evidence="4" key="1">
    <citation type="journal article" date="2013" name="Environ. Microbiol.">
        <title>Seasonally variable intestinal metagenomes of the red palm weevil (Rhynchophorus ferrugineus).</title>
        <authorList>
            <person name="Jia S."/>
            <person name="Zhang X."/>
            <person name="Zhang G."/>
            <person name="Yin A."/>
            <person name="Zhang S."/>
            <person name="Li F."/>
            <person name="Wang L."/>
            <person name="Zhao D."/>
            <person name="Yun Q."/>
            <person name="Tala"/>
            <person name="Wang J."/>
            <person name="Sun G."/>
            <person name="Baabdullah M."/>
            <person name="Yu X."/>
            <person name="Hu S."/>
            <person name="Al-Mssallem I.S."/>
            <person name="Yu J."/>
        </authorList>
    </citation>
    <scope>NUCLEOTIDE SEQUENCE</scope>
</reference>
<keyword evidence="2" id="KW-0378">Hydrolase</keyword>
<feature type="non-terminal residue" evidence="4">
    <location>
        <position position="148"/>
    </location>
</feature>
<comment type="similarity">
    <text evidence="1">Belongs to the glycosyl hydrolase 3 family.</text>
</comment>
<dbReference type="GO" id="GO:0004553">
    <property type="term" value="F:hydrolase activity, hydrolyzing O-glycosyl compounds"/>
    <property type="evidence" value="ECO:0007669"/>
    <property type="project" value="InterPro"/>
</dbReference>